<dbReference type="PRINTS" id="PR00109">
    <property type="entry name" value="TYRKINASE"/>
</dbReference>
<reference evidence="18" key="3">
    <citation type="submission" date="2025-09" db="UniProtKB">
        <authorList>
            <consortium name="Ensembl"/>
        </authorList>
    </citation>
    <scope>IDENTIFICATION</scope>
</reference>
<keyword evidence="4" id="KW-0597">Phosphoprotein</keyword>
<dbReference type="PANTHER" id="PTHR24417">
    <property type="entry name" value="SERINE/THREONINE-PROTEIN KINASE LMTK1"/>
    <property type="match status" value="1"/>
</dbReference>
<evidence type="ECO:0000256" key="4">
    <source>
        <dbReference type="ARBA" id="ARBA00022553"/>
    </source>
</evidence>
<feature type="region of interest" description="Disordered" evidence="15">
    <location>
        <begin position="1230"/>
        <end position="1335"/>
    </location>
</feature>
<evidence type="ECO:0000256" key="5">
    <source>
        <dbReference type="ARBA" id="ARBA00022679"/>
    </source>
</evidence>
<dbReference type="EC" id="2.7.11.1" evidence="2"/>
<keyword evidence="19" id="KW-1185">Reference proteome</keyword>
<name>A0A8C9V957_SCLFO</name>
<keyword evidence="10 16" id="KW-1133">Transmembrane helix</keyword>
<dbReference type="InterPro" id="IPR011009">
    <property type="entry name" value="Kinase-like_dom_sf"/>
</dbReference>
<evidence type="ECO:0000256" key="12">
    <source>
        <dbReference type="ARBA" id="ARBA00047899"/>
    </source>
</evidence>
<dbReference type="Gene3D" id="1.10.510.10">
    <property type="entry name" value="Transferase(Phosphotransferase) domain 1"/>
    <property type="match status" value="1"/>
</dbReference>
<dbReference type="PROSITE" id="PS00107">
    <property type="entry name" value="PROTEIN_KINASE_ATP"/>
    <property type="match status" value="1"/>
</dbReference>
<evidence type="ECO:0000313" key="19">
    <source>
        <dbReference type="Proteomes" id="UP000694397"/>
    </source>
</evidence>
<feature type="compositionally biased region" description="Polar residues" evidence="15">
    <location>
        <begin position="1230"/>
        <end position="1259"/>
    </location>
</feature>
<evidence type="ECO:0000256" key="11">
    <source>
        <dbReference type="ARBA" id="ARBA00023136"/>
    </source>
</evidence>
<feature type="region of interest" description="Disordered" evidence="15">
    <location>
        <begin position="1512"/>
        <end position="1532"/>
    </location>
</feature>
<dbReference type="OrthoDB" id="5973359at2759"/>
<feature type="compositionally biased region" description="Acidic residues" evidence="15">
    <location>
        <begin position="1301"/>
        <end position="1318"/>
    </location>
</feature>
<evidence type="ECO:0000256" key="1">
    <source>
        <dbReference type="ARBA" id="ARBA00004370"/>
    </source>
</evidence>
<evidence type="ECO:0000256" key="14">
    <source>
        <dbReference type="PROSITE-ProRule" id="PRU10141"/>
    </source>
</evidence>
<dbReference type="InterPro" id="IPR017441">
    <property type="entry name" value="Protein_kinase_ATP_BS"/>
</dbReference>
<evidence type="ECO:0000256" key="8">
    <source>
        <dbReference type="ARBA" id="ARBA00022777"/>
    </source>
</evidence>
<evidence type="ECO:0000256" key="15">
    <source>
        <dbReference type="SAM" id="MobiDB-lite"/>
    </source>
</evidence>
<evidence type="ECO:0000256" key="3">
    <source>
        <dbReference type="ARBA" id="ARBA00022527"/>
    </source>
</evidence>
<dbReference type="GO" id="GO:0016020">
    <property type="term" value="C:membrane"/>
    <property type="evidence" value="ECO:0007669"/>
    <property type="project" value="UniProtKB-SubCell"/>
</dbReference>
<feature type="compositionally biased region" description="Polar residues" evidence="15">
    <location>
        <begin position="991"/>
        <end position="1006"/>
    </location>
</feature>
<dbReference type="InterPro" id="IPR000719">
    <property type="entry name" value="Prot_kinase_dom"/>
</dbReference>
<reference evidence="18" key="2">
    <citation type="submission" date="2025-08" db="UniProtKB">
        <authorList>
            <consortium name="Ensembl"/>
        </authorList>
    </citation>
    <scope>IDENTIFICATION</scope>
</reference>
<evidence type="ECO:0000256" key="13">
    <source>
        <dbReference type="ARBA" id="ARBA00048679"/>
    </source>
</evidence>
<dbReference type="PANTHER" id="PTHR24417:SF8">
    <property type="entry name" value="SERINE_THREONINE-PROTEIN KINASE LMTK2"/>
    <property type="match status" value="1"/>
</dbReference>
<dbReference type="Ensembl" id="ENSSFOT00015034726.2">
    <property type="protein sequence ID" value="ENSSFOP00015034348.1"/>
    <property type="gene ID" value="ENSSFOG00015021880.2"/>
</dbReference>
<accession>A0A8C9V957</accession>
<feature type="compositionally biased region" description="Polar residues" evidence="15">
    <location>
        <begin position="974"/>
        <end position="983"/>
    </location>
</feature>
<dbReference type="GO" id="GO:0012505">
    <property type="term" value="C:endomembrane system"/>
    <property type="evidence" value="ECO:0007669"/>
    <property type="project" value="UniProtKB-ARBA"/>
</dbReference>
<dbReference type="KEGG" id="sfm:108940039"/>
<proteinExistence type="predicted"/>
<dbReference type="GeneID" id="108940039"/>
<keyword evidence="3" id="KW-0723">Serine/threonine-protein kinase</keyword>
<keyword evidence="9 14" id="KW-0067">ATP-binding</keyword>
<evidence type="ECO:0000256" key="9">
    <source>
        <dbReference type="ARBA" id="ARBA00022840"/>
    </source>
</evidence>
<feature type="transmembrane region" description="Helical" evidence="16">
    <location>
        <begin position="42"/>
        <end position="67"/>
    </location>
</feature>
<dbReference type="GO" id="GO:0005524">
    <property type="term" value="F:ATP binding"/>
    <property type="evidence" value="ECO:0007669"/>
    <property type="project" value="UniProtKB-UniRule"/>
</dbReference>
<keyword evidence="6 16" id="KW-0812">Transmembrane</keyword>
<dbReference type="GO" id="GO:0005737">
    <property type="term" value="C:cytoplasm"/>
    <property type="evidence" value="ECO:0007669"/>
    <property type="project" value="UniProtKB-ARBA"/>
</dbReference>
<reference evidence="18 19" key="1">
    <citation type="submission" date="2019-04" db="EMBL/GenBank/DDBJ databases">
        <authorList>
            <consortium name="Wellcome Sanger Institute Data Sharing"/>
        </authorList>
    </citation>
    <scope>NUCLEOTIDE SEQUENCE [LARGE SCALE GENOMIC DNA]</scope>
</reference>
<feature type="region of interest" description="Disordered" evidence="15">
    <location>
        <begin position="1464"/>
        <end position="1491"/>
    </location>
</feature>
<feature type="domain" description="Protein kinase" evidence="17">
    <location>
        <begin position="137"/>
        <end position="404"/>
    </location>
</feature>
<dbReference type="Pfam" id="PF07714">
    <property type="entry name" value="PK_Tyr_Ser-Thr"/>
    <property type="match status" value="1"/>
</dbReference>
<keyword evidence="5" id="KW-0808">Transferase</keyword>
<dbReference type="RefSeq" id="XP_018617352.1">
    <property type="nucleotide sequence ID" value="XM_018761836.2"/>
</dbReference>
<sequence length="1532" mass="168892">MKNGYGLLLCAIIIIIGTPPLLLVQGAPLPHSDRAGATGYEVYLSLAVSLCILVALVVLLVSCVTCCKGQEINFKEFEDHFEDDLDFTPPAEDTPSMHSSAEVYTLAVPPIALPGPPHLQLLTTTQATGLQVARHRLSYIQEIGSGWFGKVLLGEIYSDPGVARVVVKELKANACAKEQNDFLQQADPYRVLQHPNILQCLAQCMEAIPFLSVFEYCELGDLKSYLVQQDRMLLSTDLLQKMACEIAAGVTHLHKNNFLHSDLALRNCFVSADLTVKIGDYGIGPSKYKEDYISTKEEIYVPLRWMAPELVSELHGALITEDQTKPGNVWALGVTLWELLASAAQPYAHLSDREVLIHVIKEQQVTLSEPQLELPYSDRWYEVLQFCWLPADRRATAEEVHRLLTYLRMQGQRDMEEDFEQRWNALKPNPANRQATTSQSYFPILKPFVDGGMDEVLTVTETSQGLSFEYVWEAAEHDHYGQGHTGQDTTLNYRSMFFPVSQYNKSVLSSPGADVDNQSVSMGVPGIQSMIEAEELDTTKEHYIQLEEQGNGKEVSDTGDIPDPSEKLELSHVNKQKYLVLHNSRLGESSTDIDFFRSSVDSKDSNAQEGQEWSSSDLESPYRTSLFCETSSKNYDSDSWSRSVLELPNISTKSWASDGENSLERGDLQKRESFSSLFQGEDLEAFYSENTERNSNSTNLLSTERLMDNFLFLKEKSLMKDGPCLSEGHQDLGEDVSAAGLSSSPENHYKFSGDKDEIVSGEHKTVSILESADNSVSPKDKLLNFLNLDLNDLEISESLVPSSTLVAGENFNDQLQLNVCSSSEDHVLLHSSESGIDFVYDFSTSQLPESPEVPVCSTNNQSPESCYSANKDIVCTVAKTSNVVESLETSQGDMYWAGVKPSENHRQGSPPLKDVKDLLASDVKHTNNLVSNTFREVSNGTDTASFEVPQTNDSSVDDPFLRLTRYLPSDKSEVQISESQLNERSQDNHLDSSTPNTLSVGSTVGTPDSLDSLDLPEAVHPAEALSSTGPQRLQISYKTADSGYETENLESPEWNSQTVLQDAHAERSTQDFGQPLMVMQSPPDIVVSVADCVQDPQKNGVDVAQEQPLIPSDVELHCGGNQSYRDSAYFSDNDLEPDKILSDSTLEFGSSPALTMLLTRVVEKEEQLEEVPADVQTESTEATYVQEESNSMLVKSNGAPDLVIEENWDKEASLSISDTKKVALSETRSGLTARLNDSTSECESTKDSISSAMSNSSEDNVAPSKLISSSAGESTRLKEPDVEGRYLGKLDNLAVPGRLEDDTDADEEDDDDSDDWENDMGVYRQHSCSSESEDDTVDRVPIIITDSSEVCSLRSLLKKTSACTGKPSHLGSGNSVQQMKTVSFFDDVTVYLFDQDTPTKELSDHLLESSEPVPESSIPVSPFNYLGRFTNSESSTDEEGGGFEWDDDFALAEPSFHNRVANNRSASKMAPSGASRSFPPPPAVRTAEQSWTDASTYSRFSISPVSIASFSLTHLTDSDMEQGGSSEDGEKD</sequence>
<gene>
    <name evidence="18" type="primary">LMTK2</name>
    <name evidence="18" type="synonym">lmtk2</name>
</gene>
<protein>
    <recommendedName>
        <fullName evidence="2">non-specific serine/threonine protein kinase</fullName>
        <ecNumber evidence="2">2.7.11.1</ecNumber>
    </recommendedName>
</protein>
<feature type="compositionally biased region" description="Basic and acidic residues" evidence="15">
    <location>
        <begin position="1275"/>
        <end position="1288"/>
    </location>
</feature>
<dbReference type="PROSITE" id="PS00109">
    <property type="entry name" value="PROTEIN_KINASE_TYR"/>
    <property type="match status" value="1"/>
</dbReference>
<comment type="catalytic activity">
    <reaction evidence="13">
        <text>L-seryl-[protein] + ATP = O-phospho-L-seryl-[protein] + ADP + H(+)</text>
        <dbReference type="Rhea" id="RHEA:17989"/>
        <dbReference type="Rhea" id="RHEA-COMP:9863"/>
        <dbReference type="Rhea" id="RHEA-COMP:11604"/>
        <dbReference type="ChEBI" id="CHEBI:15378"/>
        <dbReference type="ChEBI" id="CHEBI:29999"/>
        <dbReference type="ChEBI" id="CHEBI:30616"/>
        <dbReference type="ChEBI" id="CHEBI:83421"/>
        <dbReference type="ChEBI" id="CHEBI:456216"/>
        <dbReference type="EC" id="2.7.11.1"/>
    </reaction>
</comment>
<dbReference type="FunFam" id="3.30.200.20:FF:000275">
    <property type="entry name" value="Apoptosis associated tyrosine kinase"/>
    <property type="match status" value="1"/>
</dbReference>
<comment type="subcellular location">
    <subcellularLocation>
        <location evidence="1">Membrane</location>
    </subcellularLocation>
</comment>
<evidence type="ECO:0000256" key="6">
    <source>
        <dbReference type="ARBA" id="ARBA00022692"/>
    </source>
</evidence>
<comment type="catalytic activity">
    <reaction evidence="12">
        <text>L-threonyl-[protein] + ATP = O-phospho-L-threonyl-[protein] + ADP + H(+)</text>
        <dbReference type="Rhea" id="RHEA:46608"/>
        <dbReference type="Rhea" id="RHEA-COMP:11060"/>
        <dbReference type="Rhea" id="RHEA-COMP:11605"/>
        <dbReference type="ChEBI" id="CHEBI:15378"/>
        <dbReference type="ChEBI" id="CHEBI:30013"/>
        <dbReference type="ChEBI" id="CHEBI:30616"/>
        <dbReference type="ChEBI" id="CHEBI:61977"/>
        <dbReference type="ChEBI" id="CHEBI:456216"/>
        <dbReference type="EC" id="2.7.11.1"/>
    </reaction>
</comment>
<keyword evidence="7 14" id="KW-0547">Nucleotide-binding</keyword>
<dbReference type="PROSITE" id="PS50011">
    <property type="entry name" value="PROTEIN_KINASE_DOM"/>
    <property type="match status" value="1"/>
</dbReference>
<evidence type="ECO:0000256" key="10">
    <source>
        <dbReference type="ARBA" id="ARBA00022989"/>
    </source>
</evidence>
<evidence type="ECO:0000313" key="18">
    <source>
        <dbReference type="Ensembl" id="ENSSFOP00015034348.1"/>
    </source>
</evidence>
<dbReference type="InterPro" id="IPR008266">
    <property type="entry name" value="Tyr_kinase_AS"/>
</dbReference>
<keyword evidence="11 16" id="KW-0472">Membrane</keyword>
<organism evidence="18 19">
    <name type="scientific">Scleropages formosus</name>
    <name type="common">Asian bonytongue</name>
    <name type="synonym">Osteoglossum formosum</name>
    <dbReference type="NCBI Taxonomy" id="113540"/>
    <lineage>
        <taxon>Eukaryota</taxon>
        <taxon>Metazoa</taxon>
        <taxon>Chordata</taxon>
        <taxon>Craniata</taxon>
        <taxon>Vertebrata</taxon>
        <taxon>Euteleostomi</taxon>
        <taxon>Actinopterygii</taxon>
        <taxon>Neopterygii</taxon>
        <taxon>Teleostei</taxon>
        <taxon>Osteoglossocephala</taxon>
        <taxon>Osteoglossomorpha</taxon>
        <taxon>Osteoglossiformes</taxon>
        <taxon>Osteoglossidae</taxon>
        <taxon>Scleropages</taxon>
    </lineage>
</organism>
<dbReference type="GeneTree" id="ENSGT00940000158475"/>
<evidence type="ECO:0000256" key="2">
    <source>
        <dbReference type="ARBA" id="ARBA00012513"/>
    </source>
</evidence>
<dbReference type="Proteomes" id="UP000694397">
    <property type="component" value="Chromosome 20"/>
</dbReference>
<dbReference type="SMART" id="SM00220">
    <property type="entry name" value="S_TKc"/>
    <property type="match status" value="1"/>
</dbReference>
<dbReference type="CTD" id="22853"/>
<dbReference type="SUPFAM" id="SSF56112">
    <property type="entry name" value="Protein kinase-like (PK-like)"/>
    <property type="match status" value="1"/>
</dbReference>
<feature type="binding site" evidence="14">
    <location>
        <position position="168"/>
    </location>
    <ligand>
        <name>ATP</name>
        <dbReference type="ChEBI" id="CHEBI:30616"/>
    </ligand>
</feature>
<dbReference type="InterPro" id="IPR001245">
    <property type="entry name" value="Ser-Thr/Tyr_kinase_cat_dom"/>
</dbReference>
<evidence type="ECO:0000256" key="7">
    <source>
        <dbReference type="ARBA" id="ARBA00022741"/>
    </source>
</evidence>
<dbReference type="GO" id="GO:0004674">
    <property type="term" value="F:protein serine/threonine kinase activity"/>
    <property type="evidence" value="ECO:0007669"/>
    <property type="project" value="UniProtKB-KW"/>
</dbReference>
<evidence type="ECO:0000259" key="17">
    <source>
        <dbReference type="PROSITE" id="PS50011"/>
    </source>
</evidence>
<keyword evidence="8" id="KW-0418">Kinase</keyword>
<feature type="region of interest" description="Disordered" evidence="15">
    <location>
        <begin position="971"/>
        <end position="1014"/>
    </location>
</feature>
<evidence type="ECO:0000256" key="16">
    <source>
        <dbReference type="SAM" id="Phobius"/>
    </source>
</evidence>